<name>A0AAN7XA27_ELEMC</name>
<dbReference type="Proteomes" id="UP001346869">
    <property type="component" value="Unassembled WGS sequence"/>
</dbReference>
<comment type="caution">
    <text evidence="2">The sequence shown here is derived from an EMBL/GenBank/DDBJ whole genome shotgun (WGS) entry which is preliminary data.</text>
</comment>
<reference evidence="2 3" key="2">
    <citation type="journal article" date="2023" name="Mol. Biol. Evol.">
        <title>Genomics of Secondarily Temperate Adaptation in the Only Non-Antarctic Icefish.</title>
        <authorList>
            <person name="Rivera-Colon A.G."/>
            <person name="Rayamajhi N."/>
            <person name="Minhas B.F."/>
            <person name="Madrigal G."/>
            <person name="Bilyk K.T."/>
            <person name="Yoon V."/>
            <person name="Hune M."/>
            <person name="Gregory S."/>
            <person name="Cheng C.H.C."/>
            <person name="Catchen J.M."/>
        </authorList>
    </citation>
    <scope>NUCLEOTIDE SEQUENCE [LARGE SCALE GENOMIC DNA]</scope>
    <source>
        <strain evidence="2">JMC-PN-2008</strain>
    </source>
</reference>
<feature type="compositionally biased region" description="Acidic residues" evidence="1">
    <location>
        <begin position="13"/>
        <end position="22"/>
    </location>
</feature>
<feature type="region of interest" description="Disordered" evidence="1">
    <location>
        <begin position="1"/>
        <end position="22"/>
    </location>
</feature>
<evidence type="ECO:0000256" key="1">
    <source>
        <dbReference type="SAM" id="MobiDB-lite"/>
    </source>
</evidence>
<sequence length="74" mass="8437">MKWALNVRMQDQPESDSNGDDLEDEMIWEDLDAFEQPPLSGERLSCFAHSLQLVIYDGMKEVKAISRAISKPPN</sequence>
<organism evidence="2 3">
    <name type="scientific">Eleginops maclovinus</name>
    <name type="common">Patagonian blennie</name>
    <name type="synonym">Eleginus maclovinus</name>
    <dbReference type="NCBI Taxonomy" id="56733"/>
    <lineage>
        <taxon>Eukaryota</taxon>
        <taxon>Metazoa</taxon>
        <taxon>Chordata</taxon>
        <taxon>Craniata</taxon>
        <taxon>Vertebrata</taxon>
        <taxon>Euteleostomi</taxon>
        <taxon>Actinopterygii</taxon>
        <taxon>Neopterygii</taxon>
        <taxon>Teleostei</taxon>
        <taxon>Neoteleostei</taxon>
        <taxon>Acanthomorphata</taxon>
        <taxon>Eupercaria</taxon>
        <taxon>Perciformes</taxon>
        <taxon>Notothenioidei</taxon>
        <taxon>Eleginopidae</taxon>
        <taxon>Eleginops</taxon>
    </lineage>
</organism>
<dbReference type="AlphaFoldDB" id="A0AAN7XA27"/>
<dbReference type="EMBL" id="JAUZQC010000017">
    <property type="protein sequence ID" value="KAK5855805.1"/>
    <property type="molecule type" value="Genomic_DNA"/>
</dbReference>
<proteinExistence type="predicted"/>
<protein>
    <submittedName>
        <fullName evidence="2">Uncharacterized protein</fullName>
    </submittedName>
</protein>
<accession>A0AAN7XA27</accession>
<evidence type="ECO:0000313" key="3">
    <source>
        <dbReference type="Proteomes" id="UP001346869"/>
    </source>
</evidence>
<evidence type="ECO:0000313" key="2">
    <source>
        <dbReference type="EMBL" id="KAK5855805.1"/>
    </source>
</evidence>
<keyword evidence="3" id="KW-1185">Reference proteome</keyword>
<reference evidence="2 3" key="1">
    <citation type="journal article" date="2023" name="Genes (Basel)">
        <title>Chromosome-Level Genome Assembly and Circadian Gene Repertoire of the Patagonia Blennie Eleginops maclovinus-The Closest Ancestral Proxy of Antarctic Cryonotothenioids.</title>
        <authorList>
            <person name="Cheng C.C."/>
            <person name="Rivera-Colon A.G."/>
            <person name="Minhas B.F."/>
            <person name="Wilson L."/>
            <person name="Rayamajhi N."/>
            <person name="Vargas-Chacoff L."/>
            <person name="Catchen J.M."/>
        </authorList>
    </citation>
    <scope>NUCLEOTIDE SEQUENCE [LARGE SCALE GENOMIC DNA]</scope>
    <source>
        <strain evidence="2">JMC-PN-2008</strain>
    </source>
</reference>
<gene>
    <name evidence="2" type="ORF">PBY51_007447</name>
</gene>